<dbReference type="Pfam" id="PF00746">
    <property type="entry name" value="Gram_pos_anchor"/>
    <property type="match status" value="1"/>
</dbReference>
<evidence type="ECO:0000259" key="8">
    <source>
        <dbReference type="Pfam" id="PF24346"/>
    </source>
</evidence>
<keyword evidence="10" id="KW-1185">Reference proteome</keyword>
<accession>A0ABV1HQ78</accession>
<feature type="domain" description="Gram-positive cocci surface proteins LPxTG" evidence="7">
    <location>
        <begin position="583"/>
        <end position="619"/>
    </location>
</feature>
<dbReference type="RefSeq" id="WP_349230463.1">
    <property type="nucleotide sequence ID" value="NZ_JBBMFJ010000046.1"/>
</dbReference>
<keyword evidence="6" id="KW-0812">Transmembrane</keyword>
<comment type="caution">
    <text evidence="9">The sequence shown here is derived from an EMBL/GenBank/DDBJ whole genome shotgun (WGS) entry which is preliminary data.</text>
</comment>
<organism evidence="9 10">
    <name type="scientific">Ventrimonas faecis</name>
    <dbReference type="NCBI Taxonomy" id="3133170"/>
    <lineage>
        <taxon>Bacteria</taxon>
        <taxon>Bacillati</taxon>
        <taxon>Bacillota</taxon>
        <taxon>Clostridia</taxon>
        <taxon>Lachnospirales</taxon>
        <taxon>Lachnospiraceae</taxon>
        <taxon>Ventrimonas</taxon>
    </lineage>
</organism>
<evidence type="ECO:0000259" key="7">
    <source>
        <dbReference type="Pfam" id="PF00746"/>
    </source>
</evidence>
<evidence type="ECO:0000256" key="5">
    <source>
        <dbReference type="SAM" id="MobiDB-lite"/>
    </source>
</evidence>
<keyword evidence="6" id="KW-0472">Membrane</keyword>
<feature type="domain" description="DUF7507" evidence="8">
    <location>
        <begin position="264"/>
        <end position="352"/>
    </location>
</feature>
<dbReference type="NCBIfam" id="TIGR01451">
    <property type="entry name" value="B_ant_repeat"/>
    <property type="match status" value="1"/>
</dbReference>
<feature type="region of interest" description="Disordered" evidence="5">
    <location>
        <begin position="484"/>
        <end position="564"/>
    </location>
</feature>
<evidence type="ECO:0000256" key="6">
    <source>
        <dbReference type="SAM" id="Phobius"/>
    </source>
</evidence>
<proteinExistence type="predicted"/>
<dbReference type="NCBIfam" id="TIGR01167">
    <property type="entry name" value="LPXTG_anchor"/>
    <property type="match status" value="1"/>
</dbReference>
<evidence type="ECO:0000256" key="1">
    <source>
        <dbReference type="ARBA" id="ARBA00022512"/>
    </source>
</evidence>
<dbReference type="InterPro" id="IPR019931">
    <property type="entry name" value="LPXTG_anchor"/>
</dbReference>
<dbReference type="Proteomes" id="UP001437460">
    <property type="component" value="Unassembled WGS sequence"/>
</dbReference>
<keyword evidence="6" id="KW-1133">Transmembrane helix</keyword>
<dbReference type="InterPro" id="IPR055354">
    <property type="entry name" value="DUF7507"/>
</dbReference>
<gene>
    <name evidence="9" type="ORF">WMO41_15095</name>
</gene>
<evidence type="ECO:0000256" key="4">
    <source>
        <dbReference type="ARBA" id="ARBA00023088"/>
    </source>
</evidence>
<dbReference type="InterPro" id="IPR047589">
    <property type="entry name" value="DUF11_rpt"/>
</dbReference>
<keyword evidence="2" id="KW-0964">Secreted</keyword>
<reference evidence="9 10" key="1">
    <citation type="submission" date="2024-03" db="EMBL/GenBank/DDBJ databases">
        <title>Human intestinal bacterial collection.</title>
        <authorList>
            <person name="Pauvert C."/>
            <person name="Hitch T.C.A."/>
            <person name="Clavel T."/>
        </authorList>
    </citation>
    <scope>NUCLEOTIDE SEQUENCE [LARGE SCALE GENOMIC DNA]</scope>
    <source>
        <strain evidence="9 10">CLA-AP-H27</strain>
    </source>
</reference>
<feature type="domain" description="DUF7507" evidence="8">
    <location>
        <begin position="384"/>
        <end position="483"/>
    </location>
</feature>
<feature type="non-terminal residue" evidence="9">
    <location>
        <position position="1"/>
    </location>
</feature>
<keyword evidence="3" id="KW-0732">Signal</keyword>
<feature type="compositionally biased region" description="Gly residues" evidence="5">
    <location>
        <begin position="501"/>
        <end position="532"/>
    </location>
</feature>
<dbReference type="NCBIfam" id="NF033073">
    <property type="entry name" value="LPXTG_double"/>
    <property type="match status" value="1"/>
</dbReference>
<name>A0ABV1HQ78_9FIRM</name>
<evidence type="ECO:0000313" key="9">
    <source>
        <dbReference type="EMBL" id="MEQ2564472.1"/>
    </source>
</evidence>
<feature type="transmembrane region" description="Helical" evidence="6">
    <location>
        <begin position="592"/>
        <end position="611"/>
    </location>
</feature>
<keyword evidence="4" id="KW-0572">Peptidoglycan-anchor</keyword>
<sequence>LNVRVNANGLLTEEGWVEGEGATYNFTGSRTLVGNTPNTFTVAAKDGTDLNNYTISKTEGQLNVTNREARYEVTITANSLKDTYNGEVWTVSGFENTVEGKGVAVEAGGKTYYVTGLTSAASGKNVSDSVELIPYEGTAVVRDAAGNDVSDQFDVRVNRGHLTIDPKELTLVSADLSRPYNGEALTNAEAASLNVRVNANGLLTEEGWVEGEGATYNFTGSRTLVGNTPNAFTVTKNDGTDLNNYAITKTEGDLTVTDGTLVDPSAVMSKTHDSRKYNIGEKVEFTISVTNIYDKYQNITITEQKNVNFTSESTFKDVAPGETVTATAEYTITEDDIKAGTYTNTATARFSDGRTVSAQDVVETVDKMSALTVDKIITNEGFVAGTTKFNVGDTINYKITVSNIGNQTLNNIPVQDVTTGKGTVKIEKVGLFGTNLLADYTVDGTNVTIKALAPGQSVEIHCTYVVVSDDKGTTVTNAAIAGSGDIQKRDEVPADINDNGNNGGGNNGGGNNGGGSNGGGGGSSSGGGGGSSSGPRDNGSTPSGGPGATTVTIDPDAVPLANLPNEDGAADLLVIDDEDVPLAALPKTGQSGASGLVLFLSSMMLAAFVAVSKKREDDK</sequence>
<keyword evidence="1" id="KW-0134">Cell wall</keyword>
<evidence type="ECO:0000256" key="2">
    <source>
        <dbReference type="ARBA" id="ARBA00022525"/>
    </source>
</evidence>
<dbReference type="Pfam" id="PF24346">
    <property type="entry name" value="DUF7507"/>
    <property type="match status" value="2"/>
</dbReference>
<evidence type="ECO:0000256" key="3">
    <source>
        <dbReference type="ARBA" id="ARBA00022729"/>
    </source>
</evidence>
<evidence type="ECO:0000313" key="10">
    <source>
        <dbReference type="Proteomes" id="UP001437460"/>
    </source>
</evidence>
<dbReference type="EMBL" id="JBBMFJ010000046">
    <property type="protein sequence ID" value="MEQ2564472.1"/>
    <property type="molecule type" value="Genomic_DNA"/>
</dbReference>
<protein>
    <submittedName>
        <fullName evidence="9">Doubled motif LPXTG anchor domain-containing protein</fullName>
    </submittedName>
</protein>